<organism evidence="1 2">
    <name type="scientific">Euplotes crassus</name>
    <dbReference type="NCBI Taxonomy" id="5936"/>
    <lineage>
        <taxon>Eukaryota</taxon>
        <taxon>Sar</taxon>
        <taxon>Alveolata</taxon>
        <taxon>Ciliophora</taxon>
        <taxon>Intramacronucleata</taxon>
        <taxon>Spirotrichea</taxon>
        <taxon>Hypotrichia</taxon>
        <taxon>Euplotida</taxon>
        <taxon>Euplotidae</taxon>
        <taxon>Moneuplotes</taxon>
    </lineage>
</organism>
<evidence type="ECO:0000313" key="1">
    <source>
        <dbReference type="EMBL" id="CAI2379663.1"/>
    </source>
</evidence>
<comment type="caution">
    <text evidence="1">The sequence shown here is derived from an EMBL/GenBank/DDBJ whole genome shotgun (WGS) entry which is preliminary data.</text>
</comment>
<dbReference type="AlphaFoldDB" id="A0AAD1XUL9"/>
<dbReference type="EMBL" id="CAMPGE010021519">
    <property type="protein sequence ID" value="CAI2379663.1"/>
    <property type="molecule type" value="Genomic_DNA"/>
</dbReference>
<sequence length="246" mass="29238">MDKQVEQRILNKEKRLDRGIQTRLYENSTNRKRKPGKDLVLNFCFLSSEIVRMVLKNMLKKIPISFDDVQSLNLHEFWNERSFKKVLERPFTKEISQCYINFNRHNFLIAKVNFRNIFKYLSLVTKKFILSGLLINQKTLRKIIQIGRHIETISFGDCIIRFNIFELSNCINYSIKEIKIIVCNGQEVEYWNQHPRKILYLLQTFSKTNLKESLKKLEFNVPCFTANIQIWAKETGMNNTSCSINN</sequence>
<protein>
    <submittedName>
        <fullName evidence="1">Uncharacterized protein</fullName>
    </submittedName>
</protein>
<gene>
    <name evidence="1" type="ORF">ECRASSUSDP1_LOCUS21076</name>
</gene>
<proteinExistence type="predicted"/>
<name>A0AAD1XUL9_EUPCR</name>
<dbReference type="Proteomes" id="UP001295684">
    <property type="component" value="Unassembled WGS sequence"/>
</dbReference>
<reference evidence="1" key="1">
    <citation type="submission" date="2023-07" db="EMBL/GenBank/DDBJ databases">
        <authorList>
            <consortium name="AG Swart"/>
            <person name="Singh M."/>
            <person name="Singh A."/>
            <person name="Seah K."/>
            <person name="Emmerich C."/>
        </authorList>
    </citation>
    <scope>NUCLEOTIDE SEQUENCE</scope>
    <source>
        <strain evidence="1">DP1</strain>
    </source>
</reference>
<keyword evidence="2" id="KW-1185">Reference proteome</keyword>
<evidence type="ECO:0000313" key="2">
    <source>
        <dbReference type="Proteomes" id="UP001295684"/>
    </source>
</evidence>
<accession>A0AAD1XUL9</accession>